<dbReference type="Pfam" id="PF00440">
    <property type="entry name" value="TetR_N"/>
    <property type="match status" value="1"/>
</dbReference>
<evidence type="ECO:0000256" key="5">
    <source>
        <dbReference type="SAM" id="MobiDB-lite"/>
    </source>
</evidence>
<dbReference type="Gene3D" id="1.10.357.10">
    <property type="entry name" value="Tetracycline Repressor, domain 2"/>
    <property type="match status" value="1"/>
</dbReference>
<dbReference type="PRINTS" id="PR00455">
    <property type="entry name" value="HTHTETR"/>
</dbReference>
<dbReference type="Proteomes" id="UP001548587">
    <property type="component" value="Unassembled WGS sequence"/>
</dbReference>
<dbReference type="InterPro" id="IPR001647">
    <property type="entry name" value="HTH_TetR"/>
</dbReference>
<keyword evidence="2 4" id="KW-0238">DNA-binding</keyword>
<keyword evidence="3" id="KW-0804">Transcription</keyword>
<dbReference type="RefSeq" id="WP_089489920.1">
    <property type="nucleotide sequence ID" value="NZ_JBEWCH010000004.1"/>
</dbReference>
<dbReference type="EMBL" id="JBEWCH010000004">
    <property type="protein sequence ID" value="MET1474254.1"/>
    <property type="molecule type" value="Genomic_DNA"/>
</dbReference>
<evidence type="ECO:0000313" key="7">
    <source>
        <dbReference type="EMBL" id="MET1474254.1"/>
    </source>
</evidence>
<reference evidence="7 8" key="1">
    <citation type="submission" date="2024-06" db="EMBL/GenBank/DDBJ databases">
        <title>Burkholderia sola in Mexico.</title>
        <authorList>
            <person name="Estrada P."/>
        </authorList>
    </citation>
    <scope>NUCLEOTIDE SEQUENCE [LARGE SCALE GENOMIC DNA]</scope>
    <source>
        <strain evidence="7 8">CpTa8-5</strain>
    </source>
</reference>
<evidence type="ECO:0000256" key="3">
    <source>
        <dbReference type="ARBA" id="ARBA00023163"/>
    </source>
</evidence>
<protein>
    <submittedName>
        <fullName evidence="7">TetR/AcrR family transcriptional regulator</fullName>
    </submittedName>
</protein>
<evidence type="ECO:0000256" key="4">
    <source>
        <dbReference type="PROSITE-ProRule" id="PRU00335"/>
    </source>
</evidence>
<accession>A0ABV2C6A1</accession>
<dbReference type="PANTHER" id="PTHR30055:SF234">
    <property type="entry name" value="HTH-TYPE TRANSCRIPTIONAL REGULATOR BETI"/>
    <property type="match status" value="1"/>
</dbReference>
<dbReference type="InterPro" id="IPR009057">
    <property type="entry name" value="Homeodomain-like_sf"/>
</dbReference>
<feature type="domain" description="HTH tetR-type" evidence="6">
    <location>
        <begin position="28"/>
        <end position="88"/>
    </location>
</feature>
<evidence type="ECO:0000259" key="6">
    <source>
        <dbReference type="PROSITE" id="PS50977"/>
    </source>
</evidence>
<dbReference type="InterPro" id="IPR050109">
    <property type="entry name" value="HTH-type_TetR-like_transc_reg"/>
</dbReference>
<evidence type="ECO:0000256" key="2">
    <source>
        <dbReference type="ARBA" id="ARBA00023125"/>
    </source>
</evidence>
<organism evidence="7 8">
    <name type="scientific">Burkholderia sola</name>
    <dbReference type="NCBI Taxonomy" id="2843302"/>
    <lineage>
        <taxon>Bacteria</taxon>
        <taxon>Pseudomonadati</taxon>
        <taxon>Pseudomonadota</taxon>
        <taxon>Betaproteobacteria</taxon>
        <taxon>Burkholderiales</taxon>
        <taxon>Burkholderiaceae</taxon>
        <taxon>Burkholderia</taxon>
        <taxon>Burkholderia cepacia complex</taxon>
    </lineage>
</organism>
<comment type="caution">
    <text evidence="7">The sequence shown here is derived from an EMBL/GenBank/DDBJ whole genome shotgun (WGS) entry which is preliminary data.</text>
</comment>
<evidence type="ECO:0000256" key="1">
    <source>
        <dbReference type="ARBA" id="ARBA00023015"/>
    </source>
</evidence>
<proteinExistence type="predicted"/>
<evidence type="ECO:0000313" key="8">
    <source>
        <dbReference type="Proteomes" id="UP001548587"/>
    </source>
</evidence>
<feature type="region of interest" description="Disordered" evidence="5">
    <location>
        <begin position="1"/>
        <end position="30"/>
    </location>
</feature>
<gene>
    <name evidence="7" type="ORF">ABXL37_08330</name>
</gene>
<dbReference type="PANTHER" id="PTHR30055">
    <property type="entry name" value="HTH-TYPE TRANSCRIPTIONAL REGULATOR RUTR"/>
    <property type="match status" value="1"/>
</dbReference>
<dbReference type="PROSITE" id="PS50977">
    <property type="entry name" value="HTH_TETR_2"/>
    <property type="match status" value="1"/>
</dbReference>
<name>A0ABV2C6A1_9BURK</name>
<feature type="DNA-binding region" description="H-T-H motif" evidence="4">
    <location>
        <begin position="51"/>
        <end position="70"/>
    </location>
</feature>
<dbReference type="SUPFAM" id="SSF46689">
    <property type="entry name" value="Homeodomain-like"/>
    <property type="match status" value="1"/>
</dbReference>
<sequence>MKKTVKTGTAPASGTARARRPTQAERSQATRERVIAAAISLLHREGYSGATTLAIRREADVSMGAMQHQFPTKAELMAAVQERLTGDRFAQFERAARSATTPLERIDRMLDVAGVLIGTPLFAASMEIQLARRADKELDEAVTRILRPFGEGFRALMDDAVAGFDRAIALKITQLQLLAGSMIRGLTIDVVTGSDPAVARAAFALWREIALRHITDMAQSPAPAPTKTGKRRASR</sequence>
<keyword evidence="8" id="KW-1185">Reference proteome</keyword>
<feature type="compositionally biased region" description="Polar residues" evidence="5">
    <location>
        <begin position="1"/>
        <end position="12"/>
    </location>
</feature>
<keyword evidence="1" id="KW-0805">Transcription regulation</keyword>